<feature type="domain" description="LysM" evidence="6">
    <location>
        <begin position="28"/>
        <end position="75"/>
    </location>
</feature>
<keyword evidence="5" id="KW-0732">Signal</keyword>
<dbReference type="EMBL" id="JAZGSY010000690">
    <property type="protein sequence ID" value="KAL1835396.1"/>
    <property type="molecule type" value="Genomic_DNA"/>
</dbReference>
<keyword evidence="2" id="KW-0843">Virulence</keyword>
<gene>
    <name evidence="7" type="ORF">VTJ49DRAFT_6816</name>
</gene>
<comment type="similarity">
    <text evidence="3">Belongs to the secreted LysM effector family.</text>
</comment>
<feature type="domain" description="LysM" evidence="6">
    <location>
        <begin position="116"/>
        <end position="162"/>
    </location>
</feature>
<comment type="caution">
    <text evidence="7">The sequence shown here is derived from an EMBL/GenBank/DDBJ whole genome shotgun (WGS) entry which is preliminary data.</text>
</comment>
<keyword evidence="1" id="KW-0147">Chitin-binding</keyword>
<evidence type="ECO:0000256" key="1">
    <source>
        <dbReference type="ARBA" id="ARBA00022669"/>
    </source>
</evidence>
<name>A0ABR3V1X7_HUMIN</name>
<dbReference type="SUPFAM" id="SSF54106">
    <property type="entry name" value="LysM domain"/>
    <property type="match status" value="1"/>
</dbReference>
<dbReference type="Gene3D" id="3.10.350.10">
    <property type="entry name" value="LysM domain"/>
    <property type="match status" value="2"/>
</dbReference>
<dbReference type="Proteomes" id="UP001583172">
    <property type="component" value="Unassembled WGS sequence"/>
</dbReference>
<dbReference type="PANTHER" id="PTHR34997">
    <property type="entry name" value="AM15"/>
    <property type="match status" value="1"/>
</dbReference>
<dbReference type="PROSITE" id="PS51782">
    <property type="entry name" value="LYSM"/>
    <property type="match status" value="2"/>
</dbReference>
<dbReference type="Pfam" id="PF01476">
    <property type="entry name" value="LysM"/>
    <property type="match status" value="2"/>
</dbReference>
<evidence type="ECO:0000256" key="5">
    <source>
        <dbReference type="SAM" id="SignalP"/>
    </source>
</evidence>
<dbReference type="InterPro" id="IPR052210">
    <property type="entry name" value="LysM1-like"/>
</dbReference>
<sequence>MLISKLFGGLVLAATAYSRSIVRRACGFSVPAASGDTCASIAEFWGITEEDFIAWNPSVGPGCSLGVVPEQEYCIEWIEPTTSVTATPTTTSTTSSTTTITGPSPTQTGIIPTCTTFHKVVSGDTCQKIVDKYGTFTLSDFRWDGSAGNAPGPTQTGITPDCTTFYQVISGDTCQKIVDKHGTFTLDNFGRIRLFGAPGRRLRLRWSTRYPDNEANEYRPLTYADRADPFLQDFLPSRPG</sequence>
<keyword evidence="8" id="KW-1185">Reference proteome</keyword>
<proteinExistence type="inferred from homology"/>
<protein>
    <recommendedName>
        <fullName evidence="6">LysM domain-containing protein</fullName>
    </recommendedName>
</protein>
<evidence type="ECO:0000256" key="4">
    <source>
        <dbReference type="SAM" id="MobiDB-lite"/>
    </source>
</evidence>
<dbReference type="InterPro" id="IPR036779">
    <property type="entry name" value="LysM_dom_sf"/>
</dbReference>
<evidence type="ECO:0000259" key="6">
    <source>
        <dbReference type="PROSITE" id="PS51782"/>
    </source>
</evidence>
<feature type="region of interest" description="Disordered" evidence="4">
    <location>
        <begin position="85"/>
        <end position="105"/>
    </location>
</feature>
<evidence type="ECO:0000256" key="2">
    <source>
        <dbReference type="ARBA" id="ARBA00023026"/>
    </source>
</evidence>
<dbReference type="InterPro" id="IPR018392">
    <property type="entry name" value="LysM"/>
</dbReference>
<feature type="signal peptide" evidence="5">
    <location>
        <begin position="1"/>
        <end position="18"/>
    </location>
</feature>
<feature type="chain" id="PRO_5046932885" description="LysM domain-containing protein" evidence="5">
    <location>
        <begin position="19"/>
        <end position="240"/>
    </location>
</feature>
<reference evidence="7 8" key="1">
    <citation type="journal article" date="2024" name="Commun. Biol.">
        <title>Comparative genomic analysis of thermophilic fungi reveals convergent evolutionary adaptations and gene losses.</title>
        <authorList>
            <person name="Steindorff A.S."/>
            <person name="Aguilar-Pontes M.V."/>
            <person name="Robinson A.J."/>
            <person name="Andreopoulos B."/>
            <person name="LaButti K."/>
            <person name="Kuo A."/>
            <person name="Mondo S."/>
            <person name="Riley R."/>
            <person name="Otillar R."/>
            <person name="Haridas S."/>
            <person name="Lipzen A."/>
            <person name="Grimwood J."/>
            <person name="Schmutz J."/>
            <person name="Clum A."/>
            <person name="Reid I.D."/>
            <person name="Moisan M.C."/>
            <person name="Butler G."/>
            <person name="Nguyen T.T.M."/>
            <person name="Dewar K."/>
            <person name="Conant G."/>
            <person name="Drula E."/>
            <person name="Henrissat B."/>
            <person name="Hansel C."/>
            <person name="Singer S."/>
            <person name="Hutchinson M.I."/>
            <person name="de Vries R.P."/>
            <person name="Natvig D.O."/>
            <person name="Powell A.J."/>
            <person name="Tsang A."/>
            <person name="Grigoriev I.V."/>
        </authorList>
    </citation>
    <scope>NUCLEOTIDE SEQUENCE [LARGE SCALE GENOMIC DNA]</scope>
    <source>
        <strain evidence="7 8">CBS 620.91</strain>
    </source>
</reference>
<dbReference type="CDD" id="cd00118">
    <property type="entry name" value="LysM"/>
    <property type="match status" value="2"/>
</dbReference>
<evidence type="ECO:0000313" key="8">
    <source>
        <dbReference type="Proteomes" id="UP001583172"/>
    </source>
</evidence>
<evidence type="ECO:0000256" key="3">
    <source>
        <dbReference type="ARBA" id="ARBA00044955"/>
    </source>
</evidence>
<evidence type="ECO:0000313" key="7">
    <source>
        <dbReference type="EMBL" id="KAL1835396.1"/>
    </source>
</evidence>
<dbReference type="PANTHER" id="PTHR34997:SF1">
    <property type="entry name" value="PEPTIDOGLYCAN-BINDING LYSIN DOMAIN"/>
    <property type="match status" value="1"/>
</dbReference>
<organism evidence="7 8">
    <name type="scientific">Humicola insolens</name>
    <name type="common">Soft-rot fungus</name>
    <dbReference type="NCBI Taxonomy" id="85995"/>
    <lineage>
        <taxon>Eukaryota</taxon>
        <taxon>Fungi</taxon>
        <taxon>Dikarya</taxon>
        <taxon>Ascomycota</taxon>
        <taxon>Pezizomycotina</taxon>
        <taxon>Sordariomycetes</taxon>
        <taxon>Sordariomycetidae</taxon>
        <taxon>Sordariales</taxon>
        <taxon>Chaetomiaceae</taxon>
        <taxon>Mycothermus</taxon>
    </lineage>
</organism>
<accession>A0ABR3V1X7</accession>